<gene>
    <name evidence="2" type="ORF">O181_052329</name>
</gene>
<accession>A0A9Q3E0G1</accession>
<sequence>MLKKLQKVLWGQHFELQVNEKYLFEMINSPCLLNAPIARWVAFIQFFSFDLVHKPSNTFSMTDELSRRPQSEDEEKEQSDFDEEEEWLRPHPGFGVKHNNIIKLEGTKLPSKKTGFWK</sequence>
<dbReference type="EMBL" id="AVOT02022897">
    <property type="protein sequence ID" value="MBW0512614.1"/>
    <property type="molecule type" value="Genomic_DNA"/>
</dbReference>
<organism evidence="2 3">
    <name type="scientific">Austropuccinia psidii MF-1</name>
    <dbReference type="NCBI Taxonomy" id="1389203"/>
    <lineage>
        <taxon>Eukaryota</taxon>
        <taxon>Fungi</taxon>
        <taxon>Dikarya</taxon>
        <taxon>Basidiomycota</taxon>
        <taxon>Pucciniomycotina</taxon>
        <taxon>Pucciniomycetes</taxon>
        <taxon>Pucciniales</taxon>
        <taxon>Sphaerophragmiaceae</taxon>
        <taxon>Austropuccinia</taxon>
    </lineage>
</organism>
<feature type="compositionally biased region" description="Acidic residues" evidence="1">
    <location>
        <begin position="72"/>
        <end position="86"/>
    </location>
</feature>
<feature type="region of interest" description="Disordered" evidence="1">
    <location>
        <begin position="60"/>
        <end position="93"/>
    </location>
</feature>
<evidence type="ECO:0000256" key="1">
    <source>
        <dbReference type="SAM" id="MobiDB-lite"/>
    </source>
</evidence>
<dbReference type="OrthoDB" id="2516665at2759"/>
<dbReference type="Proteomes" id="UP000765509">
    <property type="component" value="Unassembled WGS sequence"/>
</dbReference>
<dbReference type="AlphaFoldDB" id="A0A9Q3E0G1"/>
<reference evidence="2" key="1">
    <citation type="submission" date="2021-03" db="EMBL/GenBank/DDBJ databases">
        <title>Draft genome sequence of rust myrtle Austropuccinia psidii MF-1, a brazilian biotype.</title>
        <authorList>
            <person name="Quecine M.C."/>
            <person name="Pachon D.M.R."/>
            <person name="Bonatelli M.L."/>
            <person name="Correr F.H."/>
            <person name="Franceschini L.M."/>
            <person name="Leite T.F."/>
            <person name="Margarido G.R.A."/>
            <person name="Almeida C.A."/>
            <person name="Ferrarezi J.A."/>
            <person name="Labate C.A."/>
        </authorList>
    </citation>
    <scope>NUCLEOTIDE SEQUENCE</scope>
    <source>
        <strain evidence="2">MF-1</strain>
    </source>
</reference>
<comment type="caution">
    <text evidence="2">The sequence shown here is derived from an EMBL/GenBank/DDBJ whole genome shotgun (WGS) entry which is preliminary data.</text>
</comment>
<evidence type="ECO:0000313" key="2">
    <source>
        <dbReference type="EMBL" id="MBW0512614.1"/>
    </source>
</evidence>
<protein>
    <submittedName>
        <fullName evidence="2">Uncharacterized protein</fullName>
    </submittedName>
</protein>
<proteinExistence type="predicted"/>
<keyword evidence="3" id="KW-1185">Reference proteome</keyword>
<name>A0A9Q3E0G1_9BASI</name>
<evidence type="ECO:0000313" key="3">
    <source>
        <dbReference type="Proteomes" id="UP000765509"/>
    </source>
</evidence>